<dbReference type="AlphaFoldDB" id="R7ZIH1"/>
<reference evidence="1 2" key="1">
    <citation type="submission" date="2013-04" db="EMBL/GenBank/DDBJ databases">
        <title>Draft genome of the heavy metal tolerant bacterium Lysinibacillus sphaericus strain OT4b.31.</title>
        <authorList>
            <person name="Pena-Montenegro T.D."/>
            <person name="Dussan J."/>
        </authorList>
    </citation>
    <scope>NUCLEOTIDE SEQUENCE [LARGE SCALE GENOMIC DNA]</scope>
    <source>
        <strain evidence="1 2">OT4b.31</strain>
    </source>
</reference>
<organism evidence="1 2">
    <name type="scientific">Lysinibacillus sphaericus OT4b.31</name>
    <dbReference type="NCBI Taxonomy" id="1285586"/>
    <lineage>
        <taxon>Bacteria</taxon>
        <taxon>Bacillati</taxon>
        <taxon>Bacillota</taxon>
        <taxon>Bacilli</taxon>
        <taxon>Bacillales</taxon>
        <taxon>Bacillaceae</taxon>
        <taxon>Lysinibacillus</taxon>
    </lineage>
</organism>
<evidence type="ECO:0000313" key="1">
    <source>
        <dbReference type="EMBL" id="EON73890.1"/>
    </source>
</evidence>
<name>R7ZIH1_LYSSH</name>
<dbReference type="HOGENOM" id="CLU_2898879_0_0_9"/>
<accession>R7ZIH1</accession>
<protein>
    <submittedName>
        <fullName evidence="1">Uncharacterized protein</fullName>
    </submittedName>
</protein>
<sequence>MARKFNGVLSSCRSIKSKLCIKNSITHARPKKIDFKKPLFLLRKWVHESLMEFIHIMYMSNN</sequence>
<dbReference type="EMBL" id="AQPX01000008">
    <property type="protein sequence ID" value="EON73890.1"/>
    <property type="molecule type" value="Genomic_DNA"/>
</dbReference>
<dbReference type="Proteomes" id="UP000013911">
    <property type="component" value="Unassembled WGS sequence"/>
</dbReference>
<comment type="caution">
    <text evidence="1">The sequence shown here is derived from an EMBL/GenBank/DDBJ whole genome shotgun (WGS) entry which is preliminary data.</text>
</comment>
<proteinExistence type="predicted"/>
<evidence type="ECO:0000313" key="2">
    <source>
        <dbReference type="Proteomes" id="UP000013911"/>
    </source>
</evidence>
<gene>
    <name evidence="1" type="ORF">H131_04474</name>
</gene>